<dbReference type="GO" id="GO:0005267">
    <property type="term" value="F:potassium channel activity"/>
    <property type="evidence" value="ECO:0007669"/>
    <property type="project" value="UniProtKB-KW"/>
</dbReference>
<evidence type="ECO:0000256" key="11">
    <source>
        <dbReference type="ARBA" id="ARBA00023303"/>
    </source>
</evidence>
<protein>
    <recommendedName>
        <fullName evidence="15">DUF1211 domain-containing protein</fullName>
    </recommendedName>
</protein>
<evidence type="ECO:0000256" key="5">
    <source>
        <dbReference type="ARBA" id="ARBA00022692"/>
    </source>
</evidence>
<feature type="non-terminal residue" evidence="14">
    <location>
        <position position="1"/>
    </location>
</feature>
<keyword evidence="9" id="KW-0406">Ion transport</keyword>
<organism evidence="14">
    <name type="scientific">marine metagenome</name>
    <dbReference type="NCBI Taxonomy" id="408172"/>
    <lineage>
        <taxon>unclassified sequences</taxon>
        <taxon>metagenomes</taxon>
        <taxon>ecological metagenomes</taxon>
    </lineage>
</organism>
<feature type="transmembrane region" description="Helical" evidence="13">
    <location>
        <begin position="107"/>
        <end position="132"/>
    </location>
</feature>
<keyword evidence="6" id="KW-0631">Potassium channel</keyword>
<comment type="similarity">
    <text evidence="2">Belongs to the TMEM175 family.</text>
</comment>
<dbReference type="AlphaFoldDB" id="A0A383E844"/>
<evidence type="ECO:0000256" key="9">
    <source>
        <dbReference type="ARBA" id="ARBA00023065"/>
    </source>
</evidence>
<evidence type="ECO:0000313" key="14">
    <source>
        <dbReference type="EMBL" id="SVE52545.1"/>
    </source>
</evidence>
<evidence type="ECO:0000256" key="7">
    <source>
        <dbReference type="ARBA" id="ARBA00022958"/>
    </source>
</evidence>
<keyword evidence="10 13" id="KW-0472">Membrane</keyword>
<feature type="transmembrane region" description="Helical" evidence="13">
    <location>
        <begin position="32"/>
        <end position="53"/>
    </location>
</feature>
<keyword evidence="7" id="KW-0630">Potassium</keyword>
<dbReference type="InterPro" id="IPR010617">
    <property type="entry name" value="TMEM175-like"/>
</dbReference>
<sequence>KLYFINISMNNNIDNFQIRGDKRFTKWRGGDVSRLEAFSDAVFAVAITLLVVSNEIPRNYSEFRSVMWGFIGFGFTFFGLACIWYNNFKFHRRFGLEDGYTIFLNSMMIFMVLFYIYPLKFMAQIVINFLLLKNSFGIEFDIGFEGNVDMNSLFIIYGMGIFLIWFVLGLMYLHAYNKRNILELDEKELEITTSNILANFIVCLVALFSVLLAFYKIDYWPGWVYFLIAPLI</sequence>
<evidence type="ECO:0000256" key="8">
    <source>
        <dbReference type="ARBA" id="ARBA00022989"/>
    </source>
</evidence>
<evidence type="ECO:0000256" key="4">
    <source>
        <dbReference type="ARBA" id="ARBA00022538"/>
    </source>
</evidence>
<feature type="transmembrane region" description="Helical" evidence="13">
    <location>
        <begin position="65"/>
        <end position="86"/>
    </location>
</feature>
<evidence type="ECO:0000256" key="2">
    <source>
        <dbReference type="ARBA" id="ARBA00006920"/>
    </source>
</evidence>
<feature type="non-terminal residue" evidence="14">
    <location>
        <position position="232"/>
    </location>
</feature>
<dbReference type="GO" id="GO:0016020">
    <property type="term" value="C:membrane"/>
    <property type="evidence" value="ECO:0007669"/>
    <property type="project" value="UniProtKB-SubCell"/>
</dbReference>
<keyword evidence="5 13" id="KW-0812">Transmembrane</keyword>
<evidence type="ECO:0000256" key="3">
    <source>
        <dbReference type="ARBA" id="ARBA00022448"/>
    </source>
</evidence>
<gene>
    <name evidence="14" type="ORF">METZ01_LOCUS505399</name>
</gene>
<feature type="transmembrane region" description="Helical" evidence="13">
    <location>
        <begin position="152"/>
        <end position="175"/>
    </location>
</feature>
<evidence type="ECO:0000256" key="12">
    <source>
        <dbReference type="ARBA" id="ARBA00034430"/>
    </source>
</evidence>
<keyword evidence="11" id="KW-0407">Ion channel</keyword>
<dbReference type="EMBL" id="UINC01223374">
    <property type="protein sequence ID" value="SVE52545.1"/>
    <property type="molecule type" value="Genomic_DNA"/>
</dbReference>
<proteinExistence type="inferred from homology"/>
<evidence type="ECO:0008006" key="15">
    <source>
        <dbReference type="Google" id="ProtNLM"/>
    </source>
</evidence>
<comment type="catalytic activity">
    <reaction evidence="12">
        <text>K(+)(in) = K(+)(out)</text>
        <dbReference type="Rhea" id="RHEA:29463"/>
        <dbReference type="ChEBI" id="CHEBI:29103"/>
    </reaction>
</comment>
<reference evidence="14" key="1">
    <citation type="submission" date="2018-05" db="EMBL/GenBank/DDBJ databases">
        <authorList>
            <person name="Lanie J.A."/>
            <person name="Ng W.-L."/>
            <person name="Kazmierczak K.M."/>
            <person name="Andrzejewski T.M."/>
            <person name="Davidsen T.M."/>
            <person name="Wayne K.J."/>
            <person name="Tettelin H."/>
            <person name="Glass J.I."/>
            <person name="Rusch D."/>
            <person name="Podicherti R."/>
            <person name="Tsui H.-C.T."/>
            <person name="Winkler M.E."/>
        </authorList>
    </citation>
    <scope>NUCLEOTIDE SEQUENCE</scope>
</reference>
<evidence type="ECO:0000256" key="13">
    <source>
        <dbReference type="SAM" id="Phobius"/>
    </source>
</evidence>
<comment type="subcellular location">
    <subcellularLocation>
        <location evidence="1">Membrane</location>
        <topology evidence="1">Multi-pass membrane protein</topology>
    </subcellularLocation>
</comment>
<keyword evidence="8 13" id="KW-1133">Transmembrane helix</keyword>
<evidence type="ECO:0000256" key="10">
    <source>
        <dbReference type="ARBA" id="ARBA00023136"/>
    </source>
</evidence>
<dbReference type="Pfam" id="PF06736">
    <property type="entry name" value="TMEM175"/>
    <property type="match status" value="1"/>
</dbReference>
<dbReference type="GO" id="GO:0015252">
    <property type="term" value="F:proton channel activity"/>
    <property type="evidence" value="ECO:0007669"/>
    <property type="project" value="InterPro"/>
</dbReference>
<evidence type="ECO:0000256" key="6">
    <source>
        <dbReference type="ARBA" id="ARBA00022826"/>
    </source>
</evidence>
<accession>A0A383E844</accession>
<feature type="transmembrane region" description="Helical" evidence="13">
    <location>
        <begin position="196"/>
        <end position="217"/>
    </location>
</feature>
<name>A0A383E844_9ZZZZ</name>
<keyword evidence="3" id="KW-0813">Transport</keyword>
<evidence type="ECO:0000256" key="1">
    <source>
        <dbReference type="ARBA" id="ARBA00004141"/>
    </source>
</evidence>
<keyword evidence="4" id="KW-0633">Potassium transport</keyword>